<dbReference type="PANTHER" id="PTHR43343:SF3">
    <property type="entry name" value="PROTEASE DO-LIKE 8, CHLOROPLASTIC"/>
    <property type="match status" value="1"/>
</dbReference>
<dbReference type="Pfam" id="PF13365">
    <property type="entry name" value="Trypsin_2"/>
    <property type="match status" value="1"/>
</dbReference>
<evidence type="ECO:0000256" key="2">
    <source>
        <dbReference type="ARBA" id="ARBA00022801"/>
    </source>
</evidence>
<gene>
    <name evidence="6" type="ORF">ACFQ38_04320</name>
</gene>
<sequence>MICRKCGQQNEEGKFCSNCGAQLKAEHKNSRRKWIWIASGASVAAFVAFCIGVYSLISFVLSPADSEQAMIENEVSHNDDSFNTVETAAQLDNNELKQSKDKTLVIKEAMPKVFTIYTEDSMGSGFLYREGGYIITNAHVVAGYSNVIVRNSKGEDSLGKLIGISDEFDIALIQAEDYRSEQPLPIDLEESDIGLEVIALGSPQGFENSASIGYLTGIGRDIDFGFTYKNLYQVDAQIDQGSSGGPLLDAKTGKVIGINSLLYTNQNNFAFSIPAYSMIDIVDSWVEKPMTDREISKLFDLYESFIDDNAANTYFDDEVYNYYFDESSLEAFILDFRRYYEMALYYEDFYWIEDMVLIDSDLYDELYDHIDEVNGKDIIISFESSEVTDVKIDEKEEYAIVTTYETVKVIEGKKKSTMHEEQKEYNVIIDEEGYYQITDITTK</sequence>
<dbReference type="PRINTS" id="PR00834">
    <property type="entry name" value="PROTEASES2C"/>
</dbReference>
<feature type="transmembrane region" description="Helical" evidence="4">
    <location>
        <begin position="34"/>
        <end position="61"/>
    </location>
</feature>
<keyword evidence="3" id="KW-0720">Serine protease</keyword>
<protein>
    <submittedName>
        <fullName evidence="6">Trypsin-like peptidase domain-containing protein</fullName>
    </submittedName>
</protein>
<keyword evidence="4" id="KW-0812">Transmembrane</keyword>
<dbReference type="Gene3D" id="2.40.10.120">
    <property type="match status" value="1"/>
</dbReference>
<name>A0ABW3TWW9_9BACL</name>
<reference evidence="7" key="1">
    <citation type="journal article" date="2019" name="Int. J. Syst. Evol. Microbiol.">
        <title>The Global Catalogue of Microorganisms (GCM) 10K type strain sequencing project: providing services to taxonomists for standard genome sequencing and annotation.</title>
        <authorList>
            <consortium name="The Broad Institute Genomics Platform"/>
            <consortium name="The Broad Institute Genome Sequencing Center for Infectious Disease"/>
            <person name="Wu L."/>
            <person name="Ma J."/>
        </authorList>
    </citation>
    <scope>NUCLEOTIDE SEQUENCE [LARGE SCALE GENOMIC DNA]</scope>
    <source>
        <strain evidence="7">CCUG 53915</strain>
    </source>
</reference>
<dbReference type="EMBL" id="JBHTLT010000020">
    <property type="protein sequence ID" value="MFD1204353.1"/>
    <property type="molecule type" value="Genomic_DNA"/>
</dbReference>
<evidence type="ECO:0000313" key="6">
    <source>
        <dbReference type="EMBL" id="MFD1204353.1"/>
    </source>
</evidence>
<evidence type="ECO:0000259" key="5">
    <source>
        <dbReference type="Pfam" id="PF22819"/>
    </source>
</evidence>
<keyword evidence="1" id="KW-0645">Protease</keyword>
<proteinExistence type="predicted"/>
<evidence type="ECO:0000256" key="4">
    <source>
        <dbReference type="SAM" id="Phobius"/>
    </source>
</evidence>
<dbReference type="RefSeq" id="WP_381479867.1">
    <property type="nucleotide sequence ID" value="NZ_JBHTLT010000020.1"/>
</dbReference>
<dbReference type="InterPro" id="IPR001940">
    <property type="entry name" value="Peptidase_S1C"/>
</dbReference>
<keyword evidence="2" id="KW-0378">Hydrolase</keyword>
<keyword evidence="4" id="KW-0472">Membrane</keyword>
<dbReference type="InterPro" id="IPR054528">
    <property type="entry name" value="TcaA_5th"/>
</dbReference>
<evidence type="ECO:0000256" key="1">
    <source>
        <dbReference type="ARBA" id="ARBA00022670"/>
    </source>
</evidence>
<keyword evidence="7" id="KW-1185">Reference proteome</keyword>
<dbReference type="Pfam" id="PF22819">
    <property type="entry name" value="TcaA_5th"/>
    <property type="match status" value="1"/>
</dbReference>
<evidence type="ECO:0000313" key="7">
    <source>
        <dbReference type="Proteomes" id="UP001597231"/>
    </source>
</evidence>
<dbReference type="InterPro" id="IPR009003">
    <property type="entry name" value="Peptidase_S1_PA"/>
</dbReference>
<keyword evidence="4" id="KW-1133">Transmembrane helix</keyword>
<comment type="caution">
    <text evidence="6">The sequence shown here is derived from an EMBL/GenBank/DDBJ whole genome shotgun (WGS) entry which is preliminary data.</text>
</comment>
<evidence type="ECO:0000256" key="3">
    <source>
        <dbReference type="ARBA" id="ARBA00022825"/>
    </source>
</evidence>
<dbReference type="InterPro" id="IPR051201">
    <property type="entry name" value="Chloro_Bact_Ser_Proteases"/>
</dbReference>
<dbReference type="PANTHER" id="PTHR43343">
    <property type="entry name" value="PEPTIDASE S12"/>
    <property type="match status" value="1"/>
</dbReference>
<feature type="domain" description="TcaA protein NTF2-like" evidence="5">
    <location>
        <begin position="327"/>
        <end position="440"/>
    </location>
</feature>
<dbReference type="Proteomes" id="UP001597231">
    <property type="component" value="Unassembled WGS sequence"/>
</dbReference>
<organism evidence="6 7">
    <name type="scientific">Sporosarcina contaminans</name>
    <dbReference type="NCBI Taxonomy" id="633403"/>
    <lineage>
        <taxon>Bacteria</taxon>
        <taxon>Bacillati</taxon>
        <taxon>Bacillota</taxon>
        <taxon>Bacilli</taxon>
        <taxon>Bacillales</taxon>
        <taxon>Caryophanaceae</taxon>
        <taxon>Sporosarcina</taxon>
    </lineage>
</organism>
<accession>A0ABW3TWW9</accession>
<dbReference type="SUPFAM" id="SSF50494">
    <property type="entry name" value="Trypsin-like serine proteases"/>
    <property type="match status" value="1"/>
</dbReference>